<sequence>MKLLVLALALLGPCWTSEIPCGSPDVTPITDDSNIVGGRVARPFSWPWQVELCIYMDHKCYLNCGGSIIADQWIMTAAHCVDDKLNSDSSTRIRAGIYSIIEDHAPNEQLRTISEVHIHPKWNSDRDDFDLALLKLNQSIEFTKYVKPVCIASPAVHKELFHEDKKVYVTGWGDIKQGGRKSGALRQVVVPVLNMTECQKDYPKEIDPVAMECAGREGLDSCQGDSGGPMVGYKKSDARWYQIGIVSWGYGCALKGKPGVYSNPSAMCDFIEETVRKPLCH</sequence>
<protein>
    <recommendedName>
        <fullName evidence="7">Peptidase S1 domain-containing protein</fullName>
    </recommendedName>
</protein>
<dbReference type="AlphaFoldDB" id="A0AA39I8Z7"/>
<organism evidence="8 9">
    <name type="scientific">Steinernema hermaphroditum</name>
    <dbReference type="NCBI Taxonomy" id="289476"/>
    <lineage>
        <taxon>Eukaryota</taxon>
        <taxon>Metazoa</taxon>
        <taxon>Ecdysozoa</taxon>
        <taxon>Nematoda</taxon>
        <taxon>Chromadorea</taxon>
        <taxon>Rhabditida</taxon>
        <taxon>Tylenchina</taxon>
        <taxon>Panagrolaimomorpha</taxon>
        <taxon>Strongyloidoidea</taxon>
        <taxon>Steinernematidae</taxon>
        <taxon>Steinernema</taxon>
    </lineage>
</organism>
<evidence type="ECO:0000256" key="1">
    <source>
        <dbReference type="ARBA" id="ARBA00022670"/>
    </source>
</evidence>
<dbReference type="InterPro" id="IPR043504">
    <property type="entry name" value="Peptidase_S1_PA_chymotrypsin"/>
</dbReference>
<accession>A0AA39I8Z7</accession>
<keyword evidence="1 5" id="KW-0645">Protease</keyword>
<gene>
    <name evidence="8" type="ORF">QR680_013648</name>
</gene>
<evidence type="ECO:0000256" key="6">
    <source>
        <dbReference type="SAM" id="SignalP"/>
    </source>
</evidence>
<evidence type="ECO:0000256" key="3">
    <source>
        <dbReference type="ARBA" id="ARBA00022825"/>
    </source>
</evidence>
<proteinExistence type="predicted"/>
<evidence type="ECO:0000259" key="7">
    <source>
        <dbReference type="PROSITE" id="PS50240"/>
    </source>
</evidence>
<dbReference type="Proteomes" id="UP001175271">
    <property type="component" value="Unassembled WGS sequence"/>
</dbReference>
<feature type="chain" id="PRO_5041233627" description="Peptidase S1 domain-containing protein" evidence="6">
    <location>
        <begin position="17"/>
        <end position="281"/>
    </location>
</feature>
<evidence type="ECO:0000313" key="8">
    <source>
        <dbReference type="EMBL" id="KAK0418569.1"/>
    </source>
</evidence>
<dbReference type="SMART" id="SM00020">
    <property type="entry name" value="Tryp_SPc"/>
    <property type="match status" value="1"/>
</dbReference>
<dbReference type="GO" id="GO:0004252">
    <property type="term" value="F:serine-type endopeptidase activity"/>
    <property type="evidence" value="ECO:0007669"/>
    <property type="project" value="InterPro"/>
</dbReference>
<dbReference type="GO" id="GO:0006508">
    <property type="term" value="P:proteolysis"/>
    <property type="evidence" value="ECO:0007669"/>
    <property type="project" value="UniProtKB-KW"/>
</dbReference>
<keyword evidence="6" id="KW-0732">Signal</keyword>
<dbReference type="Pfam" id="PF00089">
    <property type="entry name" value="Trypsin"/>
    <property type="match status" value="1"/>
</dbReference>
<dbReference type="PRINTS" id="PR00722">
    <property type="entry name" value="CHYMOTRYPSIN"/>
</dbReference>
<comment type="caution">
    <text evidence="8">The sequence shown here is derived from an EMBL/GenBank/DDBJ whole genome shotgun (WGS) entry which is preliminary data.</text>
</comment>
<dbReference type="FunFam" id="2.40.10.10:FF:000003">
    <property type="entry name" value="Transmembrane serine protease 3"/>
    <property type="match status" value="1"/>
</dbReference>
<evidence type="ECO:0000313" key="9">
    <source>
        <dbReference type="Proteomes" id="UP001175271"/>
    </source>
</evidence>
<feature type="domain" description="Peptidase S1" evidence="7">
    <location>
        <begin position="35"/>
        <end position="276"/>
    </location>
</feature>
<feature type="signal peptide" evidence="6">
    <location>
        <begin position="1"/>
        <end position="16"/>
    </location>
</feature>
<dbReference type="InterPro" id="IPR033116">
    <property type="entry name" value="TRYPSIN_SER"/>
</dbReference>
<keyword evidence="9" id="KW-1185">Reference proteome</keyword>
<dbReference type="PROSITE" id="PS50240">
    <property type="entry name" value="TRYPSIN_DOM"/>
    <property type="match status" value="1"/>
</dbReference>
<dbReference type="PROSITE" id="PS00134">
    <property type="entry name" value="TRYPSIN_HIS"/>
    <property type="match status" value="1"/>
</dbReference>
<dbReference type="InterPro" id="IPR009003">
    <property type="entry name" value="Peptidase_S1_PA"/>
</dbReference>
<evidence type="ECO:0000256" key="4">
    <source>
        <dbReference type="ARBA" id="ARBA00023157"/>
    </source>
</evidence>
<dbReference type="PANTHER" id="PTHR24252">
    <property type="entry name" value="ACROSIN-RELATED"/>
    <property type="match status" value="1"/>
</dbReference>
<dbReference type="PANTHER" id="PTHR24252:SF7">
    <property type="entry name" value="HYALIN"/>
    <property type="match status" value="1"/>
</dbReference>
<dbReference type="EMBL" id="JAUCMV010000002">
    <property type="protein sequence ID" value="KAK0418569.1"/>
    <property type="molecule type" value="Genomic_DNA"/>
</dbReference>
<evidence type="ECO:0000256" key="5">
    <source>
        <dbReference type="RuleBase" id="RU363034"/>
    </source>
</evidence>
<dbReference type="CDD" id="cd00190">
    <property type="entry name" value="Tryp_SPc"/>
    <property type="match status" value="1"/>
</dbReference>
<dbReference type="PROSITE" id="PS00135">
    <property type="entry name" value="TRYPSIN_SER"/>
    <property type="match status" value="1"/>
</dbReference>
<dbReference type="SUPFAM" id="SSF50494">
    <property type="entry name" value="Trypsin-like serine proteases"/>
    <property type="match status" value="1"/>
</dbReference>
<reference evidence="8" key="1">
    <citation type="submission" date="2023-06" db="EMBL/GenBank/DDBJ databases">
        <title>Genomic analysis of the entomopathogenic nematode Steinernema hermaphroditum.</title>
        <authorList>
            <person name="Schwarz E.M."/>
            <person name="Heppert J.K."/>
            <person name="Baniya A."/>
            <person name="Schwartz H.T."/>
            <person name="Tan C.-H."/>
            <person name="Antoshechkin I."/>
            <person name="Sternberg P.W."/>
            <person name="Goodrich-Blair H."/>
            <person name="Dillman A.R."/>
        </authorList>
    </citation>
    <scope>NUCLEOTIDE SEQUENCE</scope>
    <source>
        <strain evidence="8">PS9179</strain>
        <tissue evidence="8">Whole animal</tissue>
    </source>
</reference>
<name>A0AA39I8Z7_9BILA</name>
<dbReference type="InterPro" id="IPR001314">
    <property type="entry name" value="Peptidase_S1A"/>
</dbReference>
<evidence type="ECO:0000256" key="2">
    <source>
        <dbReference type="ARBA" id="ARBA00022801"/>
    </source>
</evidence>
<dbReference type="InterPro" id="IPR001254">
    <property type="entry name" value="Trypsin_dom"/>
</dbReference>
<dbReference type="Gene3D" id="2.40.10.10">
    <property type="entry name" value="Trypsin-like serine proteases"/>
    <property type="match status" value="1"/>
</dbReference>
<keyword evidence="2 5" id="KW-0378">Hydrolase</keyword>
<keyword evidence="3 5" id="KW-0720">Serine protease</keyword>
<dbReference type="InterPro" id="IPR018114">
    <property type="entry name" value="TRYPSIN_HIS"/>
</dbReference>
<keyword evidence="4" id="KW-1015">Disulfide bond</keyword>